<dbReference type="AlphaFoldDB" id="A0A835LY39"/>
<comment type="similarity">
    <text evidence="1">Belongs to the 'GDSL' lipolytic enzyme family.</text>
</comment>
<organism evidence="4 5">
    <name type="scientific">Coptis chinensis</name>
    <dbReference type="NCBI Taxonomy" id="261450"/>
    <lineage>
        <taxon>Eukaryota</taxon>
        <taxon>Viridiplantae</taxon>
        <taxon>Streptophyta</taxon>
        <taxon>Embryophyta</taxon>
        <taxon>Tracheophyta</taxon>
        <taxon>Spermatophyta</taxon>
        <taxon>Magnoliopsida</taxon>
        <taxon>Ranunculales</taxon>
        <taxon>Ranunculaceae</taxon>
        <taxon>Coptidoideae</taxon>
        <taxon>Coptis</taxon>
    </lineage>
</organism>
<dbReference type="Pfam" id="PF13472">
    <property type="entry name" value="Lipase_GDSL_2"/>
    <property type="match status" value="1"/>
</dbReference>
<dbReference type="CDD" id="cd01838">
    <property type="entry name" value="Isoamyl_acetate_hydrolase_like"/>
    <property type="match status" value="1"/>
</dbReference>
<keyword evidence="2" id="KW-0378">Hydrolase</keyword>
<dbReference type="GO" id="GO:0016787">
    <property type="term" value="F:hydrolase activity"/>
    <property type="evidence" value="ECO:0007669"/>
    <property type="project" value="UniProtKB-KW"/>
</dbReference>
<accession>A0A835LY39</accession>
<dbReference type="InterPro" id="IPR036514">
    <property type="entry name" value="SGNH_hydro_sf"/>
</dbReference>
<dbReference type="Proteomes" id="UP000631114">
    <property type="component" value="Unassembled WGS sequence"/>
</dbReference>
<evidence type="ECO:0000313" key="4">
    <source>
        <dbReference type="EMBL" id="KAF9612563.1"/>
    </source>
</evidence>
<dbReference type="SUPFAM" id="SSF52266">
    <property type="entry name" value="SGNH hydrolase"/>
    <property type="match status" value="1"/>
</dbReference>
<dbReference type="EMBL" id="JADFTS010000003">
    <property type="protein sequence ID" value="KAF9612563.1"/>
    <property type="molecule type" value="Genomic_DNA"/>
</dbReference>
<dbReference type="InterPro" id="IPR013830">
    <property type="entry name" value="SGNH_hydro"/>
</dbReference>
<evidence type="ECO:0000259" key="3">
    <source>
        <dbReference type="Pfam" id="PF13472"/>
    </source>
</evidence>
<evidence type="ECO:0000256" key="1">
    <source>
        <dbReference type="ARBA" id="ARBA00008668"/>
    </source>
</evidence>
<evidence type="ECO:0000256" key="2">
    <source>
        <dbReference type="ARBA" id="ARBA00022801"/>
    </source>
</evidence>
<evidence type="ECO:0000313" key="5">
    <source>
        <dbReference type="Proteomes" id="UP000631114"/>
    </source>
</evidence>
<dbReference type="InterPro" id="IPR045136">
    <property type="entry name" value="Iah1-like"/>
</dbReference>
<reference evidence="4 5" key="1">
    <citation type="submission" date="2020-10" db="EMBL/GenBank/DDBJ databases">
        <title>The Coptis chinensis genome and diversification of protoberbering-type alkaloids.</title>
        <authorList>
            <person name="Wang B."/>
            <person name="Shu S."/>
            <person name="Song C."/>
            <person name="Liu Y."/>
        </authorList>
    </citation>
    <scope>NUCLEOTIDE SEQUENCE [LARGE SCALE GENOMIC DNA]</scope>
    <source>
        <strain evidence="4">HL-2020</strain>
        <tissue evidence="4">Leaf</tissue>
    </source>
</reference>
<protein>
    <recommendedName>
        <fullName evidence="3">SGNH hydrolase-type esterase domain-containing protein</fullName>
    </recommendedName>
</protein>
<dbReference type="PANTHER" id="PTHR14209">
    <property type="entry name" value="ISOAMYL ACETATE-HYDROLYZING ESTERASE 1"/>
    <property type="match status" value="1"/>
</dbReference>
<proteinExistence type="inferred from homology"/>
<name>A0A835LY39_9MAGN</name>
<keyword evidence="5" id="KW-1185">Reference proteome</keyword>
<dbReference type="OrthoDB" id="671439at2759"/>
<dbReference type="Gene3D" id="3.40.50.1110">
    <property type="entry name" value="SGNH hydrolase"/>
    <property type="match status" value="1"/>
</dbReference>
<dbReference type="FunFam" id="3.40.50.1110:FF:000002">
    <property type="entry name" value="isoamyl acetate-hydrolyzing esterase 1 homolog"/>
    <property type="match status" value="1"/>
</dbReference>
<comment type="caution">
    <text evidence="4">The sequence shown here is derived from an EMBL/GenBank/DDBJ whole genome shotgun (WGS) entry which is preliminary data.</text>
</comment>
<feature type="domain" description="SGNH hydrolase-type esterase" evidence="3">
    <location>
        <begin position="11"/>
        <end position="192"/>
    </location>
</feature>
<dbReference type="PANTHER" id="PTHR14209:SF9">
    <property type="entry name" value="GDSL ESTERASE_LIPASE CPRD49"/>
    <property type="match status" value="1"/>
</dbReference>
<sequence length="246" mass="27944">MAAPKRPQFVLFGSSIVQISYSNGGWGAHLADIYSRKADIILRGYNGWNSRRALEVVHQVFPKDAAIQPDLVVVYFGGNDSMDPHPSGLSPHVPLPEYVENMRSIAIHLTSLSDQTRIIFLSCLPVNEEQFRSKSKLVRSNEACQRYSEACIQLCRDMRVKVIDLYTAIQKTDNWKTSSFTDGAHLSSGGSKIVVDEILKVLKEAEWEPSLYWKSLPSEFAENRLSAHKEDTINADEWTLYRENWH</sequence>
<gene>
    <name evidence="4" type="ORF">IFM89_002159</name>
</gene>